<reference evidence="2" key="1">
    <citation type="journal article" date="2013" name="Genetics">
        <title>The draft genome and transcriptome of Panagrellus redivivus are shaped by the harsh demands of a free-living lifestyle.</title>
        <authorList>
            <person name="Srinivasan J."/>
            <person name="Dillman A.R."/>
            <person name="Macchietto M.G."/>
            <person name="Heikkinen L."/>
            <person name="Lakso M."/>
            <person name="Fracchia K.M."/>
            <person name="Antoshechkin I."/>
            <person name="Mortazavi A."/>
            <person name="Wong G."/>
            <person name="Sternberg P.W."/>
        </authorList>
    </citation>
    <scope>NUCLEOTIDE SEQUENCE [LARGE SCALE GENOMIC DNA]</scope>
    <source>
        <strain evidence="2">MT8872</strain>
    </source>
</reference>
<keyword evidence="2" id="KW-1185">Reference proteome</keyword>
<keyword evidence="1" id="KW-0472">Membrane</keyword>
<keyword evidence="1" id="KW-1133">Transmembrane helix</keyword>
<feature type="transmembrane region" description="Helical" evidence="1">
    <location>
        <begin position="56"/>
        <end position="78"/>
    </location>
</feature>
<evidence type="ECO:0000313" key="2">
    <source>
        <dbReference type="Proteomes" id="UP000492821"/>
    </source>
</evidence>
<sequence length="84" mass="9450">MFPDVDACLKEFDCVVFNFANLIVAFRHVWMGITSQMPIPPLAIRMMRQRSTATRARLLIVVTLILCASDSVVLGFIFTNTLCV</sequence>
<dbReference type="AlphaFoldDB" id="A0A7E4W0A4"/>
<name>A0A7E4W0A4_PANRE</name>
<organism evidence="2 3">
    <name type="scientific">Panagrellus redivivus</name>
    <name type="common">Microworm</name>
    <dbReference type="NCBI Taxonomy" id="6233"/>
    <lineage>
        <taxon>Eukaryota</taxon>
        <taxon>Metazoa</taxon>
        <taxon>Ecdysozoa</taxon>
        <taxon>Nematoda</taxon>
        <taxon>Chromadorea</taxon>
        <taxon>Rhabditida</taxon>
        <taxon>Tylenchina</taxon>
        <taxon>Panagrolaimomorpha</taxon>
        <taxon>Panagrolaimoidea</taxon>
        <taxon>Panagrolaimidae</taxon>
        <taxon>Panagrellus</taxon>
    </lineage>
</organism>
<proteinExistence type="predicted"/>
<accession>A0A7E4W0A4</accession>
<evidence type="ECO:0000313" key="3">
    <source>
        <dbReference type="WBParaSite" id="Pan_g5433.t1"/>
    </source>
</evidence>
<evidence type="ECO:0000256" key="1">
    <source>
        <dbReference type="SAM" id="Phobius"/>
    </source>
</evidence>
<dbReference type="Proteomes" id="UP000492821">
    <property type="component" value="Unassembled WGS sequence"/>
</dbReference>
<keyword evidence="1" id="KW-0812">Transmembrane</keyword>
<dbReference type="WBParaSite" id="Pan_g5433.t1">
    <property type="protein sequence ID" value="Pan_g5433.t1"/>
    <property type="gene ID" value="Pan_g5433"/>
</dbReference>
<protein>
    <submittedName>
        <fullName evidence="3">G_PROTEIN_RECEP_F1_2 domain-containing protein</fullName>
    </submittedName>
</protein>
<reference evidence="3" key="2">
    <citation type="submission" date="2020-10" db="UniProtKB">
        <authorList>
            <consortium name="WormBaseParasite"/>
        </authorList>
    </citation>
    <scope>IDENTIFICATION</scope>
</reference>